<accession>A0A8S1KJM8</accession>
<dbReference type="InterPro" id="IPR003604">
    <property type="entry name" value="Matrin/U1-like-C_Znf_C2H2"/>
</dbReference>
<feature type="region of interest" description="Disordered" evidence="11">
    <location>
        <begin position="76"/>
        <end position="106"/>
    </location>
</feature>
<feature type="domain" description="C2H2-type" evidence="12">
    <location>
        <begin position="60"/>
        <end position="89"/>
    </location>
</feature>
<evidence type="ECO:0000313" key="14">
    <source>
        <dbReference type="Proteomes" id="UP000692954"/>
    </source>
</evidence>
<evidence type="ECO:0000256" key="7">
    <source>
        <dbReference type="ARBA" id="ARBA00022833"/>
    </source>
</evidence>
<dbReference type="InterPro" id="IPR051879">
    <property type="entry name" value="C2H2-ZF_Maturation_Protein"/>
</dbReference>
<dbReference type="GO" id="GO:0005737">
    <property type="term" value="C:cytoplasm"/>
    <property type="evidence" value="ECO:0007669"/>
    <property type="project" value="UniProtKB-SubCell"/>
</dbReference>
<keyword evidence="5" id="KW-0479">Metal-binding</keyword>
<dbReference type="InterPro" id="IPR013087">
    <property type="entry name" value="Znf_C2H2_type"/>
</dbReference>
<name>A0A8S1KJM8_9CILI</name>
<protein>
    <recommendedName>
        <fullName evidence="12">C2H2-type domain-containing protein</fullName>
    </recommendedName>
</protein>
<dbReference type="GO" id="GO:0008270">
    <property type="term" value="F:zinc ion binding"/>
    <property type="evidence" value="ECO:0007669"/>
    <property type="project" value="UniProtKB-KW"/>
</dbReference>
<dbReference type="InterPro" id="IPR022755">
    <property type="entry name" value="Znf_C2H2_jaz"/>
</dbReference>
<evidence type="ECO:0000256" key="6">
    <source>
        <dbReference type="ARBA" id="ARBA00022771"/>
    </source>
</evidence>
<evidence type="ECO:0000256" key="11">
    <source>
        <dbReference type="SAM" id="MobiDB-lite"/>
    </source>
</evidence>
<dbReference type="PROSITE" id="PS00028">
    <property type="entry name" value="ZINC_FINGER_C2H2_1"/>
    <property type="match status" value="1"/>
</dbReference>
<sequence>MGGIYKRKGNSAKNKQHHRLLKTKSYKRANDQIHDDIKPENIQKWQNQPIDETLPGLGQYYCVSCARYFVNEESIKKHQISKQHKKQEKRVKEKPYTHMEAEQAGK</sequence>
<evidence type="ECO:0000256" key="5">
    <source>
        <dbReference type="ARBA" id="ARBA00022723"/>
    </source>
</evidence>
<proteinExistence type="inferred from homology"/>
<dbReference type="GO" id="GO:0005634">
    <property type="term" value="C:nucleus"/>
    <property type="evidence" value="ECO:0007669"/>
    <property type="project" value="UniProtKB-SubCell"/>
</dbReference>
<evidence type="ECO:0000256" key="9">
    <source>
        <dbReference type="ARBA" id="ARBA00038064"/>
    </source>
</evidence>
<dbReference type="GO" id="GO:0043021">
    <property type="term" value="F:ribonucleoprotein complex binding"/>
    <property type="evidence" value="ECO:0007669"/>
    <property type="project" value="UniProtKB-ARBA"/>
</dbReference>
<comment type="subcellular location">
    <subcellularLocation>
        <location evidence="2">Cytoplasm</location>
    </subcellularLocation>
    <subcellularLocation>
        <location evidence="1">Nucleus</location>
    </subcellularLocation>
</comment>
<evidence type="ECO:0000259" key="12">
    <source>
        <dbReference type="PROSITE" id="PS50157"/>
    </source>
</evidence>
<keyword evidence="14" id="KW-1185">Reference proteome</keyword>
<evidence type="ECO:0000313" key="13">
    <source>
        <dbReference type="EMBL" id="CAD8055339.1"/>
    </source>
</evidence>
<comment type="caution">
    <text evidence="13">The sequence shown here is derived from an EMBL/GenBank/DDBJ whole genome shotgun (WGS) entry which is preliminary data.</text>
</comment>
<dbReference type="GO" id="GO:0003676">
    <property type="term" value="F:nucleic acid binding"/>
    <property type="evidence" value="ECO:0007669"/>
    <property type="project" value="InterPro"/>
</dbReference>
<keyword evidence="6 10" id="KW-0863">Zinc-finger</keyword>
<keyword evidence="8" id="KW-0539">Nucleus</keyword>
<dbReference type="Proteomes" id="UP000692954">
    <property type="component" value="Unassembled WGS sequence"/>
</dbReference>
<keyword evidence="3" id="KW-0963">Cytoplasm</keyword>
<gene>
    <name evidence="13" type="ORF">PSON_ATCC_30995.1.T0090193</name>
</gene>
<dbReference type="FunFam" id="3.30.160.60:FF:000299">
    <property type="entry name" value="Zinc finger protein 593"/>
    <property type="match status" value="1"/>
</dbReference>
<evidence type="ECO:0000256" key="1">
    <source>
        <dbReference type="ARBA" id="ARBA00004123"/>
    </source>
</evidence>
<dbReference type="PANTHER" id="PTHR46095">
    <property type="entry name" value="ZINC FINGER PROTEIN 593"/>
    <property type="match status" value="1"/>
</dbReference>
<feature type="compositionally biased region" description="Basic residues" evidence="11">
    <location>
        <begin position="77"/>
        <end position="89"/>
    </location>
</feature>
<dbReference type="PROSITE" id="PS50157">
    <property type="entry name" value="ZINC_FINGER_C2H2_2"/>
    <property type="match status" value="1"/>
</dbReference>
<feature type="compositionally biased region" description="Basic and acidic residues" evidence="11">
    <location>
        <begin position="90"/>
        <end position="106"/>
    </location>
</feature>
<evidence type="ECO:0000256" key="8">
    <source>
        <dbReference type="ARBA" id="ARBA00023242"/>
    </source>
</evidence>
<dbReference type="OrthoDB" id="24683at2759"/>
<keyword evidence="4" id="KW-0690">Ribosome biogenesis</keyword>
<dbReference type="SMART" id="SM00451">
    <property type="entry name" value="ZnF_U1"/>
    <property type="match status" value="1"/>
</dbReference>
<dbReference type="EMBL" id="CAJJDN010000009">
    <property type="protein sequence ID" value="CAD8055339.1"/>
    <property type="molecule type" value="Genomic_DNA"/>
</dbReference>
<reference evidence="13" key="1">
    <citation type="submission" date="2021-01" db="EMBL/GenBank/DDBJ databases">
        <authorList>
            <consortium name="Genoscope - CEA"/>
            <person name="William W."/>
        </authorList>
    </citation>
    <scope>NUCLEOTIDE SEQUENCE</scope>
</reference>
<organism evidence="13 14">
    <name type="scientific">Paramecium sonneborni</name>
    <dbReference type="NCBI Taxonomy" id="65129"/>
    <lineage>
        <taxon>Eukaryota</taxon>
        <taxon>Sar</taxon>
        <taxon>Alveolata</taxon>
        <taxon>Ciliophora</taxon>
        <taxon>Intramacronucleata</taxon>
        <taxon>Oligohymenophorea</taxon>
        <taxon>Peniculida</taxon>
        <taxon>Parameciidae</taxon>
        <taxon>Paramecium</taxon>
    </lineage>
</organism>
<evidence type="ECO:0000256" key="10">
    <source>
        <dbReference type="PROSITE-ProRule" id="PRU00042"/>
    </source>
</evidence>
<dbReference type="PANTHER" id="PTHR46095:SF1">
    <property type="entry name" value="ZINC FINGER PROTEIN 593"/>
    <property type="match status" value="1"/>
</dbReference>
<evidence type="ECO:0000256" key="2">
    <source>
        <dbReference type="ARBA" id="ARBA00004496"/>
    </source>
</evidence>
<comment type="similarity">
    <text evidence="9">Belongs to the ZNF593/BUD20 C2H2-type zinc-finger protein family.</text>
</comment>
<keyword evidence="7" id="KW-0862">Zinc</keyword>
<evidence type="ECO:0000256" key="4">
    <source>
        <dbReference type="ARBA" id="ARBA00022517"/>
    </source>
</evidence>
<dbReference type="AlphaFoldDB" id="A0A8S1KJM8"/>
<dbReference type="GO" id="GO:0042254">
    <property type="term" value="P:ribosome biogenesis"/>
    <property type="evidence" value="ECO:0007669"/>
    <property type="project" value="UniProtKB-KW"/>
</dbReference>
<dbReference type="Pfam" id="PF12171">
    <property type="entry name" value="zf-C2H2_jaz"/>
    <property type="match status" value="1"/>
</dbReference>
<evidence type="ECO:0000256" key="3">
    <source>
        <dbReference type="ARBA" id="ARBA00022490"/>
    </source>
</evidence>